<dbReference type="PANTHER" id="PTHR43399:SF4">
    <property type="entry name" value="CELL WALL-ASSOCIATED PROTEASE"/>
    <property type="match status" value="1"/>
</dbReference>
<dbReference type="Pfam" id="PF00082">
    <property type="entry name" value="Peptidase_S8"/>
    <property type="match status" value="1"/>
</dbReference>
<dbReference type="InterPro" id="IPR022398">
    <property type="entry name" value="Peptidase_S8_His-AS"/>
</dbReference>
<evidence type="ECO:0000259" key="6">
    <source>
        <dbReference type="Pfam" id="PF00082"/>
    </source>
</evidence>
<gene>
    <name evidence="7" type="ORF">CPAV1605_170</name>
</gene>
<accession>A0A5E8CGA8</accession>
<evidence type="ECO:0000256" key="4">
    <source>
        <dbReference type="ARBA" id="ARBA00022825"/>
    </source>
</evidence>
<evidence type="ECO:0000313" key="7">
    <source>
        <dbReference type="EMBL" id="VVU94448.1"/>
    </source>
</evidence>
<dbReference type="PANTHER" id="PTHR43399">
    <property type="entry name" value="SUBTILISIN-RELATED"/>
    <property type="match status" value="1"/>
</dbReference>
<comment type="similarity">
    <text evidence="1">Belongs to the peptidase S8 family.</text>
</comment>
<evidence type="ECO:0000256" key="1">
    <source>
        <dbReference type="ARBA" id="ARBA00011073"/>
    </source>
</evidence>
<dbReference type="PROSITE" id="PS51892">
    <property type="entry name" value="SUBTILASE"/>
    <property type="match status" value="1"/>
</dbReference>
<reference evidence="7" key="1">
    <citation type="submission" date="2019-09" db="EMBL/GenBank/DDBJ databases">
        <authorList>
            <person name="Needham M D."/>
        </authorList>
    </citation>
    <scope>NUCLEOTIDE SEQUENCE</scope>
</reference>
<feature type="region of interest" description="Disordered" evidence="5">
    <location>
        <begin position="572"/>
        <end position="592"/>
    </location>
</feature>
<dbReference type="InterPro" id="IPR023828">
    <property type="entry name" value="Peptidase_S8_Ser-AS"/>
</dbReference>
<dbReference type="SUPFAM" id="SSF52743">
    <property type="entry name" value="Subtilisin-like"/>
    <property type="match status" value="1"/>
</dbReference>
<dbReference type="InterPro" id="IPR036852">
    <property type="entry name" value="Peptidase_S8/S53_dom_sf"/>
</dbReference>
<dbReference type="PROSITE" id="PS00138">
    <property type="entry name" value="SUBTILASE_SER"/>
    <property type="match status" value="1"/>
</dbReference>
<dbReference type="InterPro" id="IPR015500">
    <property type="entry name" value="Peptidase_S8_subtilisin-rel"/>
</dbReference>
<feature type="domain" description="Peptidase S8/S53" evidence="6">
    <location>
        <begin position="253"/>
        <end position="529"/>
    </location>
</feature>
<evidence type="ECO:0000256" key="2">
    <source>
        <dbReference type="ARBA" id="ARBA00022670"/>
    </source>
</evidence>
<dbReference type="Gene3D" id="3.40.50.200">
    <property type="entry name" value="Peptidase S8/S53 domain"/>
    <property type="match status" value="1"/>
</dbReference>
<keyword evidence="3" id="KW-0378">Hydrolase</keyword>
<dbReference type="PROSITE" id="PS00137">
    <property type="entry name" value="SUBTILASE_HIS"/>
    <property type="match status" value="1"/>
</dbReference>
<dbReference type="InterPro" id="IPR023827">
    <property type="entry name" value="Peptidase_S8_Asp-AS"/>
</dbReference>
<keyword evidence="4" id="KW-0720">Serine protease</keyword>
<evidence type="ECO:0000256" key="3">
    <source>
        <dbReference type="ARBA" id="ARBA00022801"/>
    </source>
</evidence>
<name>A0A5E8CGA8_9ZZZZ</name>
<dbReference type="PROSITE" id="PS00136">
    <property type="entry name" value="SUBTILASE_ASP"/>
    <property type="match status" value="1"/>
</dbReference>
<dbReference type="EMBL" id="CABVLZ010000001">
    <property type="protein sequence ID" value="VVU94448.1"/>
    <property type="molecule type" value="Genomic_DNA"/>
</dbReference>
<proteinExistence type="inferred from homology"/>
<dbReference type="InterPro" id="IPR051048">
    <property type="entry name" value="Peptidase_S8/S53_subtilisin"/>
</dbReference>
<dbReference type="GO" id="GO:0004252">
    <property type="term" value="F:serine-type endopeptidase activity"/>
    <property type="evidence" value="ECO:0007669"/>
    <property type="project" value="InterPro"/>
</dbReference>
<sequence length="626" mass="67205">MFISKLTNSNNLPKGDYFYTLNGKILKPNTIIPANSFIKKNYRLRGGSSYVDSVSDLTLALSSNPQSIQINKGTYASNFSFTSTSSDTLELIGGYTAQDTLDSNNTVEETVISGNLTISNSGNVTIKNLKVTGNIIVNGNVIELEKFNNTTFGKITGANIKFNVSNYEFNDMFFYGPGELLGNINVTTNGIHFTEKLTCSDYTINIQKTNDNTQPSEATLADPTDFYYADQYAINTAKISDAWKFCNFSTATEVIVAVLDTGVDLDHPDLINNFYKVNDEIVGKRFFNGSSSDDDFDDDNGHGTHVAGIIAADCDNNVGVAGVSRNDKIKIMPIKVLNQYSDGYYGYNNDISNGIRWAVDNGAHIINMSLGGSSSDSATSDSIKYAVDNGVLVVAAAGNSDNNAFVEYPGADTNALCVGAIEQDLDIATFSSYKVNNSYPTKPESHLGVDLVGPGVSIVSSYDDNTFYSDTYRTLSGTSMATPLVAGIAALLMQQCPNYLGKPEIIRTVLLQSSSDLGATGYDDKFGYGMVDTKTALLFPWSSTFYDSDNSSQITTAADYSFTRLTQATTNTLYETPSSNEGSGGGGSTGKKSKKGLGLLLGLAAATLVALGSMETRDDEESESKN</sequence>
<keyword evidence="2" id="KW-0645">Protease</keyword>
<feature type="compositionally biased region" description="Polar residues" evidence="5">
    <location>
        <begin position="572"/>
        <end position="581"/>
    </location>
</feature>
<organism evidence="7">
    <name type="scientific">seawater metagenome</name>
    <dbReference type="NCBI Taxonomy" id="1561972"/>
    <lineage>
        <taxon>unclassified sequences</taxon>
        <taxon>metagenomes</taxon>
        <taxon>ecological metagenomes</taxon>
    </lineage>
</organism>
<dbReference type="GO" id="GO:0006508">
    <property type="term" value="P:proteolysis"/>
    <property type="evidence" value="ECO:0007669"/>
    <property type="project" value="UniProtKB-KW"/>
</dbReference>
<protein>
    <submittedName>
        <fullName evidence="7">Subtilase family</fullName>
    </submittedName>
</protein>
<dbReference type="InterPro" id="IPR000209">
    <property type="entry name" value="Peptidase_S8/S53_dom"/>
</dbReference>
<dbReference type="AlphaFoldDB" id="A0A5E8CGA8"/>
<dbReference type="PRINTS" id="PR00723">
    <property type="entry name" value="SUBTILISIN"/>
</dbReference>
<evidence type="ECO:0000256" key="5">
    <source>
        <dbReference type="SAM" id="MobiDB-lite"/>
    </source>
</evidence>